<gene>
    <name evidence="2" type="ORF">HMPREF9440_00069</name>
</gene>
<dbReference type="PATRIC" id="fig|762967.3.peg.60"/>
<evidence type="ECO:0000313" key="3">
    <source>
        <dbReference type="Proteomes" id="UP000004956"/>
    </source>
</evidence>
<organism evidence="2 3">
    <name type="scientific">Sutterella parvirubra YIT 11816</name>
    <dbReference type="NCBI Taxonomy" id="762967"/>
    <lineage>
        <taxon>Bacteria</taxon>
        <taxon>Pseudomonadati</taxon>
        <taxon>Pseudomonadota</taxon>
        <taxon>Betaproteobacteria</taxon>
        <taxon>Burkholderiales</taxon>
        <taxon>Sutterellaceae</taxon>
        <taxon>Sutterella</taxon>
    </lineage>
</organism>
<evidence type="ECO:0000313" key="2">
    <source>
        <dbReference type="EMBL" id="EHY32533.1"/>
    </source>
</evidence>
<dbReference type="AlphaFoldDB" id="H3KBH4"/>
<name>H3KBH4_9BURK</name>
<comment type="caution">
    <text evidence="2">The sequence shown here is derived from an EMBL/GenBank/DDBJ whole genome shotgun (WGS) entry which is preliminary data.</text>
</comment>
<protein>
    <submittedName>
        <fullName evidence="2">Uncharacterized protein</fullName>
    </submittedName>
</protein>
<evidence type="ECO:0000256" key="1">
    <source>
        <dbReference type="SAM" id="MobiDB-lite"/>
    </source>
</evidence>
<dbReference type="HOGENOM" id="CLU_381264_0_0_4"/>
<proteinExistence type="predicted"/>
<reference evidence="2 3" key="1">
    <citation type="submission" date="2011-11" db="EMBL/GenBank/DDBJ databases">
        <authorList>
            <person name="Weinstock G."/>
            <person name="Sodergren E."/>
            <person name="Clifton S."/>
            <person name="Fulton L."/>
            <person name="Fulton B."/>
            <person name="Courtney L."/>
            <person name="Fronick C."/>
            <person name="Harrison M."/>
            <person name="Strong C."/>
            <person name="Farmer C."/>
            <person name="Delahaunty K."/>
            <person name="Markovic C."/>
            <person name="Hall O."/>
            <person name="Minx P."/>
            <person name="Tomlinson C."/>
            <person name="Mitreva M."/>
            <person name="Hou S."/>
            <person name="Chen J."/>
            <person name="Wollam A."/>
            <person name="Pepin K.H."/>
            <person name="Johnson M."/>
            <person name="Bhonagiri V."/>
            <person name="Zhang X."/>
            <person name="Suruliraj S."/>
            <person name="Warren W."/>
            <person name="Chinwalla A."/>
            <person name="Mardis E.R."/>
            <person name="Wilson R.K."/>
        </authorList>
    </citation>
    <scope>NUCLEOTIDE SEQUENCE [LARGE SCALE GENOMIC DNA]</scope>
    <source>
        <strain evidence="2 3">YIT 11816</strain>
    </source>
</reference>
<feature type="region of interest" description="Disordered" evidence="1">
    <location>
        <begin position="1"/>
        <end position="25"/>
    </location>
</feature>
<dbReference type="RefSeq" id="WP_008540381.1">
    <property type="nucleotide sequence ID" value="NZ_JH604840.1"/>
</dbReference>
<dbReference type="STRING" id="762967.HMPREF9440_00069"/>
<accession>H3KBH4</accession>
<feature type="compositionally biased region" description="Pro residues" evidence="1">
    <location>
        <begin position="15"/>
        <end position="25"/>
    </location>
</feature>
<sequence length="726" mass="81245">MTKKKKHNAKQTPAKPQPIPQPKPAEPYVISEELGRTIASFLEPYALYEPIPTELSSNLRDDENLRELPKLRTLLEVIAVESRKSCRDKLRRGGKDFGKALEKAAFDAEFEGLPTDVFWLLSCLGGLGCFDYTGDVITESIEDLRAGRFPSGSETLNRCFVRLNHLARFEAVEYDLLRCHPQNPDSDVINDYPFEFSDCDVTEDLPYVPDDWVIRLLWMCAAQLCVDRTILVRDWEQAIKKEESDSGWRNGSTFQGLREDELRNAVKHRKLMMRALRYVLPRFSPRGPCASFGHTTDQFLGRLLETCAAARFDVASQAVALAYLTDPVTASETLPRETLTAIMTCVLAEALINAAAPSKADDVPVGELPLNLRTPDFERFRAALLAPPDNRRCAFERLAATEPADALRPTYARLAELQGALRSAAGKPVPELARAAVLLTDRMASSLAEAPALFERILMLAEGCSIAGELDRYGVPAARDLVMVLEAYAENLEHRLEKREHFLQHRAFQFVRMALEDAFDFDAVLAVDVDVDDEGEDEDDDEEGIEPEEDEYGWEVPVVPQDYVGIRVETPRLGHGSLVAFGRPRTSTGEPPRLFAIFEDHKDLSPRQFASERKLVNLKEFMEAFPKAADLLGSTAFLNGVCVIKSKCEWRLAPIDDDLQSKETQARLGRLPHGLRAATLWFILGEEGFRKFTAETEDEDLLKFLRDVDAGRAQTVDCGGTTPPVP</sequence>
<keyword evidence="3" id="KW-1185">Reference proteome</keyword>
<dbReference type="Proteomes" id="UP000004956">
    <property type="component" value="Unassembled WGS sequence"/>
</dbReference>
<dbReference type="EMBL" id="AFBQ01000006">
    <property type="protein sequence ID" value="EHY32533.1"/>
    <property type="molecule type" value="Genomic_DNA"/>
</dbReference>